<reference evidence="5" key="1">
    <citation type="submission" date="2022-09" db="EMBL/GenBank/DDBJ databases">
        <title>Tahibacter sp. nov., isolated from a fresh water.</title>
        <authorList>
            <person name="Baek J.H."/>
            <person name="Lee J.K."/>
            <person name="Kim J.M."/>
            <person name="Jeon C.O."/>
        </authorList>
    </citation>
    <scope>NUCLEOTIDE SEQUENCE</scope>
    <source>
        <strain evidence="5">W38</strain>
    </source>
</reference>
<dbReference type="PANTHER" id="PTHR30570:SF1">
    <property type="entry name" value="PHOSPHATE-BINDING PROTEIN PSTS"/>
    <property type="match status" value="1"/>
</dbReference>
<feature type="domain" description="PBP" evidence="4">
    <location>
        <begin position="102"/>
        <end position="319"/>
    </location>
</feature>
<sequence length="403" mass="42082">MKTSQSFRGALARAFLPLAMSAGIFFHASAAAQTPPAAPTPAAPATKPATPAPAAAAKPAAAAPAARPAVKADAKPATAKAPAKATPAKVTLAWRGDHATARGVMTELARQYEREKKIRIEVTPFSTISGIDAAANGSADFAGSLRPAHGKRAEESGLTFVPIAWDGLVILTSPSNPVSNITLKDIWRVYYGRADNWKLLGGKDQPINAYAVTGPLDGVEYALRALLFKNGEQRVATPRLYLNTSKLEEGITLDPAGFGVSTLSNAAGNAKLKILQVEGVVPSTASVGDGSYPLYTPIYLALREDSAKAAEVKEFIAWLETPSAKATLRKRQLVPYADGLNLKDADATRVAMIETKVNETPVSAPIATAAALTRVAPTSPATQAAKERADQARDAKADGKVGN</sequence>
<feature type="signal peptide" evidence="3">
    <location>
        <begin position="1"/>
        <end position="30"/>
    </location>
</feature>
<name>A0ABY6BE03_9GAMM</name>
<feature type="chain" id="PRO_5045346838" evidence="3">
    <location>
        <begin position="31"/>
        <end position="403"/>
    </location>
</feature>
<dbReference type="InterPro" id="IPR024370">
    <property type="entry name" value="PBP_domain"/>
</dbReference>
<evidence type="ECO:0000313" key="5">
    <source>
        <dbReference type="EMBL" id="UXI67989.1"/>
    </source>
</evidence>
<evidence type="ECO:0000313" key="6">
    <source>
        <dbReference type="Proteomes" id="UP001064632"/>
    </source>
</evidence>
<evidence type="ECO:0000256" key="3">
    <source>
        <dbReference type="SAM" id="SignalP"/>
    </source>
</evidence>
<accession>A0ABY6BE03</accession>
<dbReference type="InterPro" id="IPR050811">
    <property type="entry name" value="Phosphate_ABC_transporter"/>
</dbReference>
<evidence type="ECO:0000256" key="1">
    <source>
        <dbReference type="ARBA" id="ARBA00022729"/>
    </source>
</evidence>
<organism evidence="5 6">
    <name type="scientific">Tahibacter amnicola</name>
    <dbReference type="NCBI Taxonomy" id="2976241"/>
    <lineage>
        <taxon>Bacteria</taxon>
        <taxon>Pseudomonadati</taxon>
        <taxon>Pseudomonadota</taxon>
        <taxon>Gammaproteobacteria</taxon>
        <taxon>Lysobacterales</taxon>
        <taxon>Rhodanobacteraceae</taxon>
        <taxon>Tahibacter</taxon>
    </lineage>
</organism>
<proteinExistence type="predicted"/>
<dbReference type="PANTHER" id="PTHR30570">
    <property type="entry name" value="PERIPLASMIC PHOSPHATE BINDING COMPONENT OF PHOSPHATE ABC TRANSPORTER"/>
    <property type="match status" value="1"/>
</dbReference>
<dbReference type="Gene3D" id="3.40.190.10">
    <property type="entry name" value="Periplasmic binding protein-like II"/>
    <property type="match status" value="2"/>
</dbReference>
<keyword evidence="1 3" id="KW-0732">Signal</keyword>
<evidence type="ECO:0000259" key="4">
    <source>
        <dbReference type="Pfam" id="PF12849"/>
    </source>
</evidence>
<feature type="compositionally biased region" description="Basic and acidic residues" evidence="2">
    <location>
        <begin position="385"/>
        <end position="403"/>
    </location>
</feature>
<gene>
    <name evidence="5" type="ORF">N4264_25225</name>
</gene>
<dbReference type="RefSeq" id="WP_261694957.1">
    <property type="nucleotide sequence ID" value="NZ_CP104694.1"/>
</dbReference>
<dbReference type="EMBL" id="CP104694">
    <property type="protein sequence ID" value="UXI67989.1"/>
    <property type="molecule type" value="Genomic_DNA"/>
</dbReference>
<dbReference type="Pfam" id="PF12849">
    <property type="entry name" value="PBP_like_2"/>
    <property type="match status" value="1"/>
</dbReference>
<keyword evidence="6" id="KW-1185">Reference proteome</keyword>
<feature type="compositionally biased region" description="Low complexity" evidence="2">
    <location>
        <begin position="43"/>
        <end position="86"/>
    </location>
</feature>
<dbReference type="SUPFAM" id="SSF53850">
    <property type="entry name" value="Periplasmic binding protein-like II"/>
    <property type="match status" value="1"/>
</dbReference>
<evidence type="ECO:0000256" key="2">
    <source>
        <dbReference type="SAM" id="MobiDB-lite"/>
    </source>
</evidence>
<protein>
    <submittedName>
        <fullName evidence="5">Substrate-binding domain-containing protein</fullName>
    </submittedName>
</protein>
<feature type="region of interest" description="Disordered" evidence="2">
    <location>
        <begin position="34"/>
        <end position="86"/>
    </location>
</feature>
<dbReference type="Proteomes" id="UP001064632">
    <property type="component" value="Chromosome"/>
</dbReference>
<feature type="region of interest" description="Disordered" evidence="2">
    <location>
        <begin position="375"/>
        <end position="403"/>
    </location>
</feature>